<dbReference type="EMBL" id="CP036526">
    <property type="protein sequence ID" value="QDT13440.1"/>
    <property type="molecule type" value="Genomic_DNA"/>
</dbReference>
<accession>A0A517P245</accession>
<protein>
    <submittedName>
        <fullName evidence="1">Uncharacterized protein</fullName>
    </submittedName>
</protein>
<keyword evidence="2" id="KW-1185">Reference proteome</keyword>
<reference evidence="1 2" key="1">
    <citation type="submission" date="2019-02" db="EMBL/GenBank/DDBJ databases">
        <title>Deep-cultivation of Planctomycetes and their phenomic and genomic characterization uncovers novel biology.</title>
        <authorList>
            <person name="Wiegand S."/>
            <person name="Jogler M."/>
            <person name="Boedeker C."/>
            <person name="Pinto D."/>
            <person name="Vollmers J."/>
            <person name="Rivas-Marin E."/>
            <person name="Kohn T."/>
            <person name="Peeters S.H."/>
            <person name="Heuer A."/>
            <person name="Rast P."/>
            <person name="Oberbeckmann S."/>
            <person name="Bunk B."/>
            <person name="Jeske O."/>
            <person name="Meyerdierks A."/>
            <person name="Storesund J.E."/>
            <person name="Kallscheuer N."/>
            <person name="Luecker S."/>
            <person name="Lage O.M."/>
            <person name="Pohl T."/>
            <person name="Merkel B.J."/>
            <person name="Hornburger P."/>
            <person name="Mueller R.-W."/>
            <person name="Bruemmer F."/>
            <person name="Labrenz M."/>
            <person name="Spormann A.M."/>
            <person name="Op den Camp H."/>
            <person name="Overmann J."/>
            <person name="Amann R."/>
            <person name="Jetten M.S.M."/>
            <person name="Mascher T."/>
            <person name="Medema M.H."/>
            <person name="Devos D.P."/>
            <person name="Kaster A.-K."/>
            <person name="Ovreas L."/>
            <person name="Rohde M."/>
            <person name="Galperin M.Y."/>
            <person name="Jogler C."/>
        </authorList>
    </citation>
    <scope>NUCLEOTIDE SEQUENCE [LARGE SCALE GENOMIC DNA]</scope>
    <source>
        <strain evidence="1 2">K23_9</strain>
    </source>
</reference>
<dbReference type="AlphaFoldDB" id="A0A517P245"/>
<name>A0A517P245_9BACT</name>
<dbReference type="RefSeq" id="WP_145421172.1">
    <property type="nucleotide sequence ID" value="NZ_CP036526.1"/>
</dbReference>
<dbReference type="Proteomes" id="UP000319817">
    <property type="component" value="Chromosome"/>
</dbReference>
<evidence type="ECO:0000313" key="2">
    <source>
        <dbReference type="Proteomes" id="UP000319817"/>
    </source>
</evidence>
<sequence>MTDKKKSRQMNWSAISAIAAVVASLVAVVALVLGANHATEQRALAVDQMRQQRQQFDAERDMRMQPFVAFDRVTFVFPVEATEVNGRRFDLVRKDGVVIDQTPIPTLTNYGAGPALHVEVSYEGDDETLFPTSPMHLLPEQQTGFFAIPDALNNSEKPERMTKGTALIRCRDSRGRQHRVEQKYTCSTDGKTMQFQFGTITTLPIDFTMPEYSMYSSWSAPDVKPSYELQP</sequence>
<organism evidence="1 2">
    <name type="scientific">Stieleria marina</name>
    <dbReference type="NCBI Taxonomy" id="1930275"/>
    <lineage>
        <taxon>Bacteria</taxon>
        <taxon>Pseudomonadati</taxon>
        <taxon>Planctomycetota</taxon>
        <taxon>Planctomycetia</taxon>
        <taxon>Pirellulales</taxon>
        <taxon>Pirellulaceae</taxon>
        <taxon>Stieleria</taxon>
    </lineage>
</organism>
<proteinExistence type="predicted"/>
<gene>
    <name evidence="1" type="ORF">K239x_54580</name>
</gene>
<evidence type="ECO:0000313" key="1">
    <source>
        <dbReference type="EMBL" id="QDT13440.1"/>
    </source>
</evidence>
<dbReference type="OrthoDB" id="256242at2"/>